<organism evidence="1 2">
    <name type="scientific">Romanomermis culicivorax</name>
    <name type="common">Nematode worm</name>
    <dbReference type="NCBI Taxonomy" id="13658"/>
    <lineage>
        <taxon>Eukaryota</taxon>
        <taxon>Metazoa</taxon>
        <taxon>Ecdysozoa</taxon>
        <taxon>Nematoda</taxon>
        <taxon>Enoplea</taxon>
        <taxon>Dorylaimia</taxon>
        <taxon>Mermithida</taxon>
        <taxon>Mermithoidea</taxon>
        <taxon>Mermithidae</taxon>
        <taxon>Romanomermis</taxon>
    </lineage>
</organism>
<reference evidence="2" key="1">
    <citation type="submission" date="2022-11" db="UniProtKB">
        <authorList>
            <consortium name="WormBaseParasite"/>
        </authorList>
    </citation>
    <scope>IDENTIFICATION</scope>
</reference>
<name>A0A915HKG6_ROMCU</name>
<keyword evidence="1" id="KW-1185">Reference proteome</keyword>
<sequence>MITNPDTSMTDFKRVMWIKNKILHAYYQQNLEDKAFNEIFRQQSHMRYILRAILTADGQTNPDEAAENQLNRLRQLSEFFLDTRAFDNLKSFYDLLLVDTQARKYMNYIISDDFAAEKIQETVKSMLEKVGPRSKYFNIHGTVRSLLERSAPVSVDRTCVEYLLGKIRRNSARLEFAMETDVSDEQISERGYHLMLLLASSLPTAFYSEQCLALLLEFLREGNTLADAKIVKLKEMLNLNHFSRNLLPELEKISEIGTEKQAKHAISCINKIWPHNIEAAVRNVDIRNVYVQPAFATLSSIARIRPKEFREKLKSIVSLRVTHTGCTDENENDTTWIEPQHLSIEAKAKVSAVKFLAYRILGMKTNDDNHAINTLKLLNGIIESGGNLQEIRMSYVDKAYMRLTAGCFYLKLMREKMFVDLMPLEHYTNLCYLITDDCSQVRAKFAAKLHKNLYSLRLPLEMMAALCLVPLIKLQDENLLAEKELNSFKTQVRDSILLNYRRRKEYLKKNTSLQSFPWKYLPEYYISFCIYLLAHYSEFESYDDTEILKDLKECMWFSLEPMINRKDADKANAPFLYRIMENVKHARDAVNPDDVATNKIQLLRSLIKSSHFDVSFRENAKEKDNILAKGWEPIQYRQELFNGRILPLKYIKDKKLWAVCDLGMSLIKSRTPNFDSKPLQYKPLLSKRFFAQNKRGQYFNHSEFFNFRSSYNGHQSVADNANISQNNNNDEK</sequence>
<dbReference type="Pfam" id="PF20168">
    <property type="entry name" value="PDS5"/>
    <property type="match status" value="1"/>
</dbReference>
<dbReference type="AlphaFoldDB" id="A0A915HKG6"/>
<dbReference type="Proteomes" id="UP000887565">
    <property type="component" value="Unplaced"/>
</dbReference>
<proteinExistence type="predicted"/>
<dbReference type="WBParaSite" id="nRc.2.0.1.t01832-RA">
    <property type="protein sequence ID" value="nRc.2.0.1.t01832-RA"/>
    <property type="gene ID" value="nRc.2.0.1.g01832"/>
</dbReference>
<evidence type="ECO:0000313" key="2">
    <source>
        <dbReference type="WBParaSite" id="nRc.2.0.1.t01832-RA"/>
    </source>
</evidence>
<dbReference type="OMA" id="HYSEFES"/>
<protein>
    <submittedName>
        <fullName evidence="2">Uncharacterized protein</fullName>
    </submittedName>
</protein>
<evidence type="ECO:0000313" key="1">
    <source>
        <dbReference type="Proteomes" id="UP000887565"/>
    </source>
</evidence>
<accession>A0A915HKG6</accession>